<dbReference type="EMBL" id="VBQZ03000175">
    <property type="protein sequence ID" value="MXQ96871.1"/>
    <property type="molecule type" value="Genomic_DNA"/>
</dbReference>
<dbReference type="Proteomes" id="UP000322234">
    <property type="component" value="Unassembled WGS sequence"/>
</dbReference>
<protein>
    <submittedName>
        <fullName evidence="1">Uncharacterized protein</fullName>
    </submittedName>
</protein>
<sequence>MSDEGVETQGFRKSTVQWPQPTRRYWFNSKWVTSHMNVGNEKPFCRGNAADLNELKPRPYQVALEEKASGGKMEELNGMQEDVWGLVLIVPWSKARLDATNKPVARPKSQSDLKGELCSLALSVPFDI</sequence>
<name>A0A6B0S5N6_9CETA</name>
<evidence type="ECO:0000313" key="1">
    <source>
        <dbReference type="EMBL" id="MXQ96871.1"/>
    </source>
</evidence>
<organism evidence="1 2">
    <name type="scientific">Bos mutus</name>
    <name type="common">wild yak</name>
    <dbReference type="NCBI Taxonomy" id="72004"/>
    <lineage>
        <taxon>Eukaryota</taxon>
        <taxon>Metazoa</taxon>
        <taxon>Chordata</taxon>
        <taxon>Craniata</taxon>
        <taxon>Vertebrata</taxon>
        <taxon>Euteleostomi</taxon>
        <taxon>Mammalia</taxon>
        <taxon>Eutheria</taxon>
        <taxon>Laurasiatheria</taxon>
        <taxon>Artiodactyla</taxon>
        <taxon>Ruminantia</taxon>
        <taxon>Pecora</taxon>
        <taxon>Bovidae</taxon>
        <taxon>Bovinae</taxon>
        <taxon>Bos</taxon>
    </lineage>
</organism>
<evidence type="ECO:0000313" key="2">
    <source>
        <dbReference type="Proteomes" id="UP000322234"/>
    </source>
</evidence>
<gene>
    <name evidence="1" type="ORF">E5288_WYG009932</name>
</gene>
<accession>A0A6B0S5N6</accession>
<proteinExistence type="predicted"/>
<keyword evidence="2" id="KW-1185">Reference proteome</keyword>
<dbReference type="AlphaFoldDB" id="A0A6B0S5N6"/>
<reference evidence="1" key="1">
    <citation type="submission" date="2019-10" db="EMBL/GenBank/DDBJ databases">
        <title>The sequence and de novo assembly of the wild yak genome.</title>
        <authorList>
            <person name="Liu Y."/>
        </authorList>
    </citation>
    <scope>NUCLEOTIDE SEQUENCE [LARGE SCALE GENOMIC DNA]</scope>
    <source>
        <strain evidence="1">WY2019</strain>
    </source>
</reference>
<comment type="caution">
    <text evidence="1">The sequence shown here is derived from an EMBL/GenBank/DDBJ whole genome shotgun (WGS) entry which is preliminary data.</text>
</comment>